<feature type="compositionally biased region" description="Polar residues" evidence="1">
    <location>
        <begin position="153"/>
        <end position="163"/>
    </location>
</feature>
<dbReference type="PANTHER" id="PTHR34379">
    <property type="entry name" value="OS07G0553800 PROTEIN"/>
    <property type="match status" value="1"/>
</dbReference>
<evidence type="ECO:0000313" key="3">
    <source>
        <dbReference type="Proteomes" id="UP000241394"/>
    </source>
</evidence>
<dbReference type="OMA" id="DNGLMIG"/>
<keyword evidence="3" id="KW-1185">Reference proteome</keyword>
<reference evidence="2 3" key="1">
    <citation type="submission" date="2017-07" db="EMBL/GenBank/DDBJ databases">
        <title>An improved, manually edited Actinidia chinensis var. chinensis (kiwifruit) genome highlights the challenges associated with draft genomes and gene prediction in plants.</title>
        <authorList>
            <person name="Pilkington S."/>
            <person name="Crowhurst R."/>
            <person name="Hilario E."/>
            <person name="Nardozza S."/>
            <person name="Fraser L."/>
            <person name="Peng Y."/>
            <person name="Gunaseelan K."/>
            <person name="Simpson R."/>
            <person name="Tahir J."/>
            <person name="Deroles S."/>
            <person name="Templeton K."/>
            <person name="Luo Z."/>
            <person name="Davy M."/>
            <person name="Cheng C."/>
            <person name="Mcneilage M."/>
            <person name="Scaglione D."/>
            <person name="Liu Y."/>
            <person name="Zhang Q."/>
            <person name="Datson P."/>
            <person name="De Silva N."/>
            <person name="Gardiner S."/>
            <person name="Bassett H."/>
            <person name="Chagne D."/>
            <person name="Mccallum J."/>
            <person name="Dzierzon H."/>
            <person name="Deng C."/>
            <person name="Wang Y.-Y."/>
            <person name="Barron N."/>
            <person name="Manako K."/>
            <person name="Bowen J."/>
            <person name="Foster T."/>
            <person name="Erridge Z."/>
            <person name="Tiffin H."/>
            <person name="Waite C."/>
            <person name="Davies K."/>
            <person name="Grierson E."/>
            <person name="Laing W."/>
            <person name="Kirk R."/>
            <person name="Chen X."/>
            <person name="Wood M."/>
            <person name="Montefiori M."/>
            <person name="Brummell D."/>
            <person name="Schwinn K."/>
            <person name="Catanach A."/>
            <person name="Fullerton C."/>
            <person name="Li D."/>
            <person name="Meiyalaghan S."/>
            <person name="Nieuwenhuizen N."/>
            <person name="Read N."/>
            <person name="Prakash R."/>
            <person name="Hunter D."/>
            <person name="Zhang H."/>
            <person name="Mckenzie M."/>
            <person name="Knabel M."/>
            <person name="Harris A."/>
            <person name="Allan A."/>
            <person name="Chen A."/>
            <person name="Janssen B."/>
            <person name="Plunkett B."/>
            <person name="Dwamena C."/>
            <person name="Voogd C."/>
            <person name="Leif D."/>
            <person name="Lafferty D."/>
            <person name="Souleyre E."/>
            <person name="Varkonyi-Gasic E."/>
            <person name="Gambi F."/>
            <person name="Hanley J."/>
            <person name="Yao J.-L."/>
            <person name="Cheung J."/>
            <person name="David K."/>
            <person name="Warren B."/>
            <person name="Marsh K."/>
            <person name="Snowden K."/>
            <person name="Lin-Wang K."/>
            <person name="Brian L."/>
            <person name="Martinez-Sanchez M."/>
            <person name="Wang M."/>
            <person name="Ileperuma N."/>
            <person name="Macnee N."/>
            <person name="Campin R."/>
            <person name="Mcatee P."/>
            <person name="Drummond R."/>
            <person name="Espley R."/>
            <person name="Ireland H."/>
            <person name="Wu R."/>
            <person name="Atkinson R."/>
            <person name="Karunairetnam S."/>
            <person name="Bulley S."/>
            <person name="Chunkath S."/>
            <person name="Hanley Z."/>
            <person name="Storey R."/>
            <person name="Thrimawithana A."/>
            <person name="Thomson S."/>
            <person name="David C."/>
            <person name="Testolin R."/>
        </authorList>
    </citation>
    <scope>NUCLEOTIDE SEQUENCE [LARGE SCALE GENOMIC DNA]</scope>
    <source>
        <strain evidence="3">cv. Red5</strain>
        <tissue evidence="2">Young leaf</tissue>
    </source>
</reference>
<reference evidence="3" key="2">
    <citation type="journal article" date="2018" name="BMC Genomics">
        <title>A manually annotated Actinidia chinensis var. chinensis (kiwifruit) genome highlights the challenges associated with draft genomes and gene prediction in plants.</title>
        <authorList>
            <person name="Pilkington S.M."/>
            <person name="Crowhurst R."/>
            <person name="Hilario E."/>
            <person name="Nardozza S."/>
            <person name="Fraser L."/>
            <person name="Peng Y."/>
            <person name="Gunaseelan K."/>
            <person name="Simpson R."/>
            <person name="Tahir J."/>
            <person name="Deroles S.C."/>
            <person name="Templeton K."/>
            <person name="Luo Z."/>
            <person name="Davy M."/>
            <person name="Cheng C."/>
            <person name="McNeilage M."/>
            <person name="Scaglione D."/>
            <person name="Liu Y."/>
            <person name="Zhang Q."/>
            <person name="Datson P."/>
            <person name="De Silva N."/>
            <person name="Gardiner S.E."/>
            <person name="Bassett H."/>
            <person name="Chagne D."/>
            <person name="McCallum J."/>
            <person name="Dzierzon H."/>
            <person name="Deng C."/>
            <person name="Wang Y.Y."/>
            <person name="Barron L."/>
            <person name="Manako K."/>
            <person name="Bowen J."/>
            <person name="Foster T.M."/>
            <person name="Erridge Z.A."/>
            <person name="Tiffin H."/>
            <person name="Waite C.N."/>
            <person name="Davies K.M."/>
            <person name="Grierson E.P."/>
            <person name="Laing W.A."/>
            <person name="Kirk R."/>
            <person name="Chen X."/>
            <person name="Wood M."/>
            <person name="Montefiori M."/>
            <person name="Brummell D.A."/>
            <person name="Schwinn K.E."/>
            <person name="Catanach A."/>
            <person name="Fullerton C."/>
            <person name="Li D."/>
            <person name="Meiyalaghan S."/>
            <person name="Nieuwenhuizen N."/>
            <person name="Read N."/>
            <person name="Prakash R."/>
            <person name="Hunter D."/>
            <person name="Zhang H."/>
            <person name="McKenzie M."/>
            <person name="Knabel M."/>
            <person name="Harris A."/>
            <person name="Allan A.C."/>
            <person name="Gleave A."/>
            <person name="Chen A."/>
            <person name="Janssen B.J."/>
            <person name="Plunkett B."/>
            <person name="Ampomah-Dwamena C."/>
            <person name="Voogd C."/>
            <person name="Leif D."/>
            <person name="Lafferty D."/>
            <person name="Souleyre E.J.F."/>
            <person name="Varkonyi-Gasic E."/>
            <person name="Gambi F."/>
            <person name="Hanley J."/>
            <person name="Yao J.L."/>
            <person name="Cheung J."/>
            <person name="David K.M."/>
            <person name="Warren B."/>
            <person name="Marsh K."/>
            <person name="Snowden K.C."/>
            <person name="Lin-Wang K."/>
            <person name="Brian L."/>
            <person name="Martinez-Sanchez M."/>
            <person name="Wang M."/>
            <person name="Ileperuma N."/>
            <person name="Macnee N."/>
            <person name="Campin R."/>
            <person name="McAtee P."/>
            <person name="Drummond R.S.M."/>
            <person name="Espley R.V."/>
            <person name="Ireland H.S."/>
            <person name="Wu R."/>
            <person name="Atkinson R.G."/>
            <person name="Karunairetnam S."/>
            <person name="Bulley S."/>
            <person name="Chunkath S."/>
            <person name="Hanley Z."/>
            <person name="Storey R."/>
            <person name="Thrimawithana A.H."/>
            <person name="Thomson S."/>
            <person name="David C."/>
            <person name="Testolin R."/>
            <person name="Huang H."/>
            <person name="Hellens R.P."/>
            <person name="Schaffer R.J."/>
        </authorList>
    </citation>
    <scope>NUCLEOTIDE SEQUENCE [LARGE SCALE GENOMIC DNA]</scope>
    <source>
        <strain evidence="3">cv. Red5</strain>
    </source>
</reference>
<dbReference type="Proteomes" id="UP000241394">
    <property type="component" value="Chromosome LG17"/>
</dbReference>
<dbReference type="InParanoid" id="A0A2R6QDG0"/>
<dbReference type="STRING" id="1590841.A0A2R6QDG0"/>
<name>A0A2R6QDG0_ACTCC</name>
<dbReference type="OrthoDB" id="1886721at2759"/>
<dbReference type="InterPro" id="IPR040411">
    <property type="entry name" value="At5g23160-like"/>
</dbReference>
<accession>A0A2R6QDG0</accession>
<organism evidence="2 3">
    <name type="scientific">Actinidia chinensis var. chinensis</name>
    <name type="common">Chinese soft-hair kiwi</name>
    <dbReference type="NCBI Taxonomy" id="1590841"/>
    <lineage>
        <taxon>Eukaryota</taxon>
        <taxon>Viridiplantae</taxon>
        <taxon>Streptophyta</taxon>
        <taxon>Embryophyta</taxon>
        <taxon>Tracheophyta</taxon>
        <taxon>Spermatophyta</taxon>
        <taxon>Magnoliopsida</taxon>
        <taxon>eudicotyledons</taxon>
        <taxon>Gunneridae</taxon>
        <taxon>Pentapetalae</taxon>
        <taxon>asterids</taxon>
        <taxon>Ericales</taxon>
        <taxon>Actinidiaceae</taxon>
        <taxon>Actinidia</taxon>
    </lineage>
</organism>
<sequence>MDFGEKRGKKKVFACFRPVAIDDEGSLKPDDSVISFVSVEGDEKMVLPKILTSLSEENLKVYSDDDGGGSRRKEKSRRSFSRILKAVLLKTSLAKKVCRRKARQYSSPIKSNSESERSKKVSNKENEKPKLRDSSYAEDCRIDSNRWPSLNYSSSATASTPMCSSRASSVTSNSISSSQRKGSFRENSESKQVDRAIPIERERGGYSSHVGLCLLLVSLLVLILWGKVCAIFCTSTCFFLVPRCTGKVGSAVNGGKSTVNGVDSPEIGSESEAYKKRVIMEGLLQRNRSRVVPQVR</sequence>
<gene>
    <name evidence="2" type="ORF">CEY00_Acc19455</name>
</gene>
<protein>
    <submittedName>
        <fullName evidence="2">Uncharacterized protein</fullName>
    </submittedName>
</protein>
<feature type="compositionally biased region" description="Basic and acidic residues" evidence="1">
    <location>
        <begin position="183"/>
        <end position="196"/>
    </location>
</feature>
<proteinExistence type="predicted"/>
<feature type="compositionally biased region" description="Low complexity" evidence="1">
    <location>
        <begin position="164"/>
        <end position="178"/>
    </location>
</feature>
<comment type="caution">
    <text evidence="2">The sequence shown here is derived from an EMBL/GenBank/DDBJ whole genome shotgun (WGS) entry which is preliminary data.</text>
</comment>
<dbReference type="AlphaFoldDB" id="A0A2R6QDG0"/>
<feature type="region of interest" description="Disordered" evidence="1">
    <location>
        <begin position="99"/>
        <end position="136"/>
    </location>
</feature>
<evidence type="ECO:0000256" key="1">
    <source>
        <dbReference type="SAM" id="MobiDB-lite"/>
    </source>
</evidence>
<feature type="compositionally biased region" description="Basic and acidic residues" evidence="1">
    <location>
        <begin position="113"/>
        <end position="136"/>
    </location>
</feature>
<feature type="region of interest" description="Disordered" evidence="1">
    <location>
        <begin position="153"/>
        <end position="196"/>
    </location>
</feature>
<dbReference type="PANTHER" id="PTHR34379:SF6">
    <property type="entry name" value="PROTEIN 3F"/>
    <property type="match status" value="1"/>
</dbReference>
<dbReference type="Gramene" id="PSS06182">
    <property type="protein sequence ID" value="PSS06182"/>
    <property type="gene ID" value="CEY00_Acc19455"/>
</dbReference>
<dbReference type="EMBL" id="NKQK01000017">
    <property type="protein sequence ID" value="PSS06182.1"/>
    <property type="molecule type" value="Genomic_DNA"/>
</dbReference>
<evidence type="ECO:0000313" key="2">
    <source>
        <dbReference type="EMBL" id="PSS06182.1"/>
    </source>
</evidence>